<dbReference type="NCBIfam" id="TIGR00278">
    <property type="entry name" value="membrane protein insertion efficiency factor YidD"/>
    <property type="match status" value="1"/>
</dbReference>
<keyword evidence="1" id="KW-0732">Signal</keyword>
<dbReference type="SMART" id="SM01234">
    <property type="entry name" value="Haemolytic"/>
    <property type="match status" value="1"/>
</dbReference>
<reference evidence="2 3" key="1">
    <citation type="journal article" date="2013" name="Genome Announc.">
        <title>Draft Genome Sequence of Desulfotignum phosphitoxidans DSM 13687 Strain FiPS-3.</title>
        <authorList>
            <person name="Poehlein A."/>
            <person name="Daniel R."/>
            <person name="Simeonova D.D."/>
        </authorList>
    </citation>
    <scope>NUCLEOTIDE SEQUENCE [LARGE SCALE GENOMIC DNA]</scope>
    <source>
        <strain evidence="2 3">DSM 13687</strain>
    </source>
</reference>
<dbReference type="AlphaFoldDB" id="S0G0L0"/>
<keyword evidence="3" id="KW-1185">Reference proteome</keyword>
<gene>
    <name evidence="2" type="ORF">Dpo_2c01440</name>
</gene>
<dbReference type="EMBL" id="APJX01000002">
    <property type="protein sequence ID" value="EMS80455.1"/>
    <property type="molecule type" value="Genomic_DNA"/>
</dbReference>
<sequence length="123" mass="14125">MLPRNRPAWLFFLVVLFLLTPVFAQNRPPSDTNKMIQFFQDHISGADGNRCPMTPSCSAYAARAMEKHGLVIGWVMALDRILRCGRSEADLAPRRWINGEPYVYDPVSANDFWWFTPPLDKQP</sequence>
<evidence type="ECO:0000256" key="1">
    <source>
        <dbReference type="SAM" id="SignalP"/>
    </source>
</evidence>
<dbReference type="PANTHER" id="PTHR33383:SF1">
    <property type="entry name" value="MEMBRANE PROTEIN INSERTION EFFICIENCY FACTOR-RELATED"/>
    <property type="match status" value="1"/>
</dbReference>
<evidence type="ECO:0000313" key="3">
    <source>
        <dbReference type="Proteomes" id="UP000014216"/>
    </source>
</evidence>
<feature type="chain" id="PRO_5004486939" description="Membrane protein insertion efficiency factor YidD" evidence="1">
    <location>
        <begin position="25"/>
        <end position="123"/>
    </location>
</feature>
<feature type="signal peptide" evidence="1">
    <location>
        <begin position="1"/>
        <end position="24"/>
    </location>
</feature>
<dbReference type="Proteomes" id="UP000014216">
    <property type="component" value="Unassembled WGS sequence"/>
</dbReference>
<accession>S0G0L0</accession>
<protein>
    <recommendedName>
        <fullName evidence="4">Membrane protein insertion efficiency factor YidD</fullName>
    </recommendedName>
</protein>
<evidence type="ECO:0000313" key="2">
    <source>
        <dbReference type="EMBL" id="EMS80455.1"/>
    </source>
</evidence>
<dbReference type="Pfam" id="PF01809">
    <property type="entry name" value="YidD"/>
    <property type="match status" value="1"/>
</dbReference>
<evidence type="ECO:0008006" key="4">
    <source>
        <dbReference type="Google" id="ProtNLM"/>
    </source>
</evidence>
<proteinExistence type="predicted"/>
<comment type="caution">
    <text evidence="2">The sequence shown here is derived from an EMBL/GenBank/DDBJ whole genome shotgun (WGS) entry which is preliminary data.</text>
</comment>
<dbReference type="PANTHER" id="PTHR33383">
    <property type="entry name" value="MEMBRANE PROTEIN INSERTION EFFICIENCY FACTOR-RELATED"/>
    <property type="match status" value="1"/>
</dbReference>
<organism evidence="2 3">
    <name type="scientific">Desulfotignum phosphitoxidans DSM 13687</name>
    <dbReference type="NCBI Taxonomy" id="1286635"/>
    <lineage>
        <taxon>Bacteria</taxon>
        <taxon>Pseudomonadati</taxon>
        <taxon>Thermodesulfobacteriota</taxon>
        <taxon>Desulfobacteria</taxon>
        <taxon>Desulfobacterales</taxon>
        <taxon>Desulfobacteraceae</taxon>
        <taxon>Desulfotignum</taxon>
    </lineage>
</organism>
<dbReference type="InterPro" id="IPR002696">
    <property type="entry name" value="Membr_insert_effic_factor_YidD"/>
</dbReference>
<name>S0G0L0_9BACT</name>